<name>A0ABV0GPL2_PAENI</name>
<comment type="caution">
    <text evidence="3">The sequence shown here is derived from an EMBL/GenBank/DDBJ whole genome shotgun (WGS) entry which is preliminary data.</text>
</comment>
<dbReference type="Proteomes" id="UP001448614">
    <property type="component" value="Unassembled WGS sequence"/>
</dbReference>
<feature type="compositionally biased region" description="Gly residues" evidence="1">
    <location>
        <begin position="177"/>
        <end position="201"/>
    </location>
</feature>
<feature type="region of interest" description="Disordered" evidence="1">
    <location>
        <begin position="174"/>
        <end position="212"/>
    </location>
</feature>
<reference evidence="3 4" key="1">
    <citation type="journal article" date="2024" name="Appl. Microbiol. Biotechnol.">
        <title>Biosynthetic gene clusters with biotechnological applications in novel Antarctic isolates from Actinomycetota.</title>
        <authorList>
            <person name="Bruna P."/>
            <person name="Nunez-Montero K."/>
            <person name="Contreras M.J."/>
            <person name="Leal K."/>
            <person name="Garcia M."/>
            <person name="Abanto M."/>
            <person name="Barrientos L."/>
        </authorList>
    </citation>
    <scope>NUCLEOTIDE SEQUENCE [LARGE SCALE GENOMIC DNA]</scope>
    <source>
        <strain evidence="3 4">Se16.17</strain>
    </source>
</reference>
<feature type="transmembrane region" description="Helical" evidence="2">
    <location>
        <begin position="219"/>
        <end position="239"/>
    </location>
</feature>
<keyword evidence="4" id="KW-1185">Reference proteome</keyword>
<evidence type="ECO:0008006" key="5">
    <source>
        <dbReference type="Google" id="ProtNLM"/>
    </source>
</evidence>
<evidence type="ECO:0000256" key="1">
    <source>
        <dbReference type="SAM" id="MobiDB-lite"/>
    </source>
</evidence>
<organism evidence="3 4">
    <name type="scientific">Paenarthrobacter nicotinovorans</name>
    <name type="common">Arthrobacter nicotinovorans</name>
    <dbReference type="NCBI Taxonomy" id="29320"/>
    <lineage>
        <taxon>Bacteria</taxon>
        <taxon>Bacillati</taxon>
        <taxon>Actinomycetota</taxon>
        <taxon>Actinomycetes</taxon>
        <taxon>Micrococcales</taxon>
        <taxon>Micrococcaceae</taxon>
        <taxon>Paenarthrobacter</taxon>
    </lineage>
</organism>
<dbReference type="EMBL" id="JBBMFV010000004">
    <property type="protein sequence ID" value="MEO3940394.1"/>
    <property type="molecule type" value="Genomic_DNA"/>
</dbReference>
<proteinExistence type="predicted"/>
<evidence type="ECO:0000256" key="2">
    <source>
        <dbReference type="SAM" id="Phobius"/>
    </source>
</evidence>
<keyword evidence="2" id="KW-1133">Transmembrane helix</keyword>
<evidence type="ECO:0000313" key="4">
    <source>
        <dbReference type="Proteomes" id="UP001448614"/>
    </source>
</evidence>
<gene>
    <name evidence="3" type="ORF">V3C41_04855</name>
</gene>
<keyword evidence="2" id="KW-0472">Membrane</keyword>
<evidence type="ECO:0000313" key="3">
    <source>
        <dbReference type="EMBL" id="MEO3940394.1"/>
    </source>
</evidence>
<accession>A0ABV0GPL2</accession>
<keyword evidence="2" id="KW-0812">Transmembrane</keyword>
<protein>
    <recommendedName>
        <fullName evidence="5">Gram-positive cocci surface proteins LPxTG domain-containing protein</fullName>
    </recommendedName>
</protein>
<sequence length="244" mass="24166">MLRGRSVGMAGLLGVLLPGVLMLGAAPAAPAVAPAAAADGYPPGWLELDAGPAGQVHRLTPGGSADWVVDVQVRGEPASSLEVGMEPAPADAESLRDFLSVELQGCSEPWTGSSCAQGPRVLMQRTPLNRADGVRVDLMSPGALESTHAHVLVRATLAEDVPPEVRGSRTQIVLGFHGSGDGAGSGGGAGSGDGAGSGGSTGNPAEPPSDALAHTGFRLGGFALLGSVAVMAGFGLARLRGGGR</sequence>
<dbReference type="RefSeq" id="WP_347781963.1">
    <property type="nucleotide sequence ID" value="NZ_JBBMFV010000004.1"/>
</dbReference>